<dbReference type="EMBL" id="JARK01001343">
    <property type="protein sequence ID" value="EYC28405.1"/>
    <property type="molecule type" value="Genomic_DNA"/>
</dbReference>
<keyword evidence="3" id="KW-1185">Reference proteome</keyword>
<reference evidence="3" key="1">
    <citation type="journal article" date="2015" name="Nat. Genet.">
        <title>The genome and transcriptome of the zoonotic hookworm Ancylostoma ceylanicum identify infection-specific gene families.</title>
        <authorList>
            <person name="Schwarz E.M."/>
            <person name="Hu Y."/>
            <person name="Antoshechkin I."/>
            <person name="Miller M.M."/>
            <person name="Sternberg P.W."/>
            <person name="Aroian R.V."/>
        </authorList>
    </citation>
    <scope>NUCLEOTIDE SEQUENCE</scope>
    <source>
        <strain evidence="3">HY135</strain>
    </source>
</reference>
<protein>
    <submittedName>
        <fullName evidence="2">Uncharacterized protein</fullName>
    </submittedName>
</protein>
<gene>
    <name evidence="2" type="primary">Acey_s0007.g3209</name>
    <name evidence="2" type="ORF">Y032_0007g3209</name>
</gene>
<evidence type="ECO:0000313" key="3">
    <source>
        <dbReference type="Proteomes" id="UP000024635"/>
    </source>
</evidence>
<name>A0A016VLU9_9BILA</name>
<feature type="compositionally biased region" description="Polar residues" evidence="1">
    <location>
        <begin position="73"/>
        <end position="86"/>
    </location>
</feature>
<sequence length="101" mass="11256">MPPPCIWFVPCMIRSESADALTAAPLAFVHAARLVRQLAHDQSGFFEEFYRLFVSGVVLGTEKEQLRKETGDKTPSQPNDRGQQYDLSRCVPKCSNVVVTA</sequence>
<comment type="caution">
    <text evidence="2">The sequence shown here is derived from an EMBL/GenBank/DDBJ whole genome shotgun (WGS) entry which is preliminary data.</text>
</comment>
<proteinExistence type="predicted"/>
<accession>A0A016VLU9</accession>
<evidence type="ECO:0000313" key="2">
    <source>
        <dbReference type="EMBL" id="EYC28405.1"/>
    </source>
</evidence>
<dbReference type="AlphaFoldDB" id="A0A016VLU9"/>
<feature type="region of interest" description="Disordered" evidence="1">
    <location>
        <begin position="65"/>
        <end position="86"/>
    </location>
</feature>
<organism evidence="2 3">
    <name type="scientific">Ancylostoma ceylanicum</name>
    <dbReference type="NCBI Taxonomy" id="53326"/>
    <lineage>
        <taxon>Eukaryota</taxon>
        <taxon>Metazoa</taxon>
        <taxon>Ecdysozoa</taxon>
        <taxon>Nematoda</taxon>
        <taxon>Chromadorea</taxon>
        <taxon>Rhabditida</taxon>
        <taxon>Rhabditina</taxon>
        <taxon>Rhabditomorpha</taxon>
        <taxon>Strongyloidea</taxon>
        <taxon>Ancylostomatidae</taxon>
        <taxon>Ancylostomatinae</taxon>
        <taxon>Ancylostoma</taxon>
    </lineage>
</organism>
<evidence type="ECO:0000256" key="1">
    <source>
        <dbReference type="SAM" id="MobiDB-lite"/>
    </source>
</evidence>
<dbReference type="Proteomes" id="UP000024635">
    <property type="component" value="Unassembled WGS sequence"/>
</dbReference>